<reference evidence="1 2" key="1">
    <citation type="journal article" date="2018" name="Sci. Rep.">
        <title>Genomic signatures of local adaptation to the degree of environmental predictability in rotifers.</title>
        <authorList>
            <person name="Franch-Gras L."/>
            <person name="Hahn C."/>
            <person name="Garcia-Roger E.M."/>
            <person name="Carmona M.J."/>
            <person name="Serra M."/>
            <person name="Gomez A."/>
        </authorList>
    </citation>
    <scope>NUCLEOTIDE SEQUENCE [LARGE SCALE GENOMIC DNA]</scope>
    <source>
        <strain evidence="1">HYR1</strain>
    </source>
</reference>
<gene>
    <name evidence="1" type="ORF">BpHYR1_001421</name>
</gene>
<accession>A0A3M7RW60</accession>
<dbReference type="Proteomes" id="UP000276133">
    <property type="component" value="Unassembled WGS sequence"/>
</dbReference>
<evidence type="ECO:0000313" key="2">
    <source>
        <dbReference type="Proteomes" id="UP000276133"/>
    </source>
</evidence>
<sequence>MRKSDAGFRIHVLGTTYIYFAKFVESLQCGTYKTKMIKKVKLERPRSKVGLKNPLTFLIYLTHLKY</sequence>
<dbReference type="AlphaFoldDB" id="A0A3M7RW60"/>
<name>A0A3M7RW60_BRAPC</name>
<comment type="caution">
    <text evidence="1">The sequence shown here is derived from an EMBL/GenBank/DDBJ whole genome shotgun (WGS) entry which is preliminary data.</text>
</comment>
<keyword evidence="2" id="KW-1185">Reference proteome</keyword>
<protein>
    <submittedName>
        <fullName evidence="1">Uncharacterized protein</fullName>
    </submittedName>
</protein>
<dbReference type="EMBL" id="REGN01002490">
    <property type="protein sequence ID" value="RNA27814.1"/>
    <property type="molecule type" value="Genomic_DNA"/>
</dbReference>
<proteinExistence type="predicted"/>
<evidence type="ECO:0000313" key="1">
    <source>
        <dbReference type="EMBL" id="RNA27814.1"/>
    </source>
</evidence>
<organism evidence="1 2">
    <name type="scientific">Brachionus plicatilis</name>
    <name type="common">Marine rotifer</name>
    <name type="synonym">Brachionus muelleri</name>
    <dbReference type="NCBI Taxonomy" id="10195"/>
    <lineage>
        <taxon>Eukaryota</taxon>
        <taxon>Metazoa</taxon>
        <taxon>Spiralia</taxon>
        <taxon>Gnathifera</taxon>
        <taxon>Rotifera</taxon>
        <taxon>Eurotatoria</taxon>
        <taxon>Monogononta</taxon>
        <taxon>Pseudotrocha</taxon>
        <taxon>Ploima</taxon>
        <taxon>Brachionidae</taxon>
        <taxon>Brachionus</taxon>
    </lineage>
</organism>